<keyword evidence="3" id="KW-0408">Iron</keyword>
<evidence type="ECO:0000259" key="5">
    <source>
        <dbReference type="PROSITE" id="PS51296"/>
    </source>
</evidence>
<evidence type="ECO:0000256" key="2">
    <source>
        <dbReference type="ARBA" id="ARBA00022723"/>
    </source>
</evidence>
<evidence type="ECO:0000256" key="3">
    <source>
        <dbReference type="ARBA" id="ARBA00023004"/>
    </source>
</evidence>
<accession>A0A382DP67</accession>
<organism evidence="6">
    <name type="scientific">marine metagenome</name>
    <dbReference type="NCBI Taxonomy" id="408172"/>
    <lineage>
        <taxon>unclassified sequences</taxon>
        <taxon>metagenomes</taxon>
        <taxon>ecological metagenomes</taxon>
    </lineage>
</organism>
<dbReference type="GO" id="GO:0051537">
    <property type="term" value="F:2 iron, 2 sulfur cluster binding"/>
    <property type="evidence" value="ECO:0007669"/>
    <property type="project" value="UniProtKB-KW"/>
</dbReference>
<evidence type="ECO:0000256" key="4">
    <source>
        <dbReference type="ARBA" id="ARBA00023014"/>
    </source>
</evidence>
<sequence length="54" mass="5970">MEKGRIKNGYISCPLHGVRFSLETGEPMGGQLTRVAVRTYEVVEGETSICIQVE</sequence>
<dbReference type="PROSITE" id="PS51296">
    <property type="entry name" value="RIESKE"/>
    <property type="match status" value="1"/>
</dbReference>
<evidence type="ECO:0000256" key="1">
    <source>
        <dbReference type="ARBA" id="ARBA00022714"/>
    </source>
</evidence>
<dbReference type="Gene3D" id="2.102.10.10">
    <property type="entry name" value="Rieske [2Fe-2S] iron-sulphur domain"/>
    <property type="match status" value="1"/>
</dbReference>
<gene>
    <name evidence="6" type="ORF">METZ01_LOCUS193120</name>
</gene>
<name>A0A382DP67_9ZZZZ</name>
<proteinExistence type="predicted"/>
<feature type="domain" description="Rieske" evidence="5">
    <location>
        <begin position="1"/>
        <end position="51"/>
    </location>
</feature>
<dbReference type="Pfam" id="PF00355">
    <property type="entry name" value="Rieske"/>
    <property type="match status" value="1"/>
</dbReference>
<dbReference type="AlphaFoldDB" id="A0A382DP67"/>
<keyword evidence="2" id="KW-0479">Metal-binding</keyword>
<keyword evidence="1" id="KW-0001">2Fe-2S</keyword>
<dbReference type="EMBL" id="UINC01040420">
    <property type="protein sequence ID" value="SVB40266.1"/>
    <property type="molecule type" value="Genomic_DNA"/>
</dbReference>
<reference evidence="6" key="1">
    <citation type="submission" date="2018-05" db="EMBL/GenBank/DDBJ databases">
        <authorList>
            <person name="Lanie J.A."/>
            <person name="Ng W.-L."/>
            <person name="Kazmierczak K.M."/>
            <person name="Andrzejewski T.M."/>
            <person name="Davidsen T.M."/>
            <person name="Wayne K.J."/>
            <person name="Tettelin H."/>
            <person name="Glass J.I."/>
            <person name="Rusch D."/>
            <person name="Podicherti R."/>
            <person name="Tsui H.-C.T."/>
            <person name="Winkler M.E."/>
        </authorList>
    </citation>
    <scope>NUCLEOTIDE SEQUENCE</scope>
</reference>
<keyword evidence="4" id="KW-0411">Iron-sulfur</keyword>
<dbReference type="InterPro" id="IPR036922">
    <property type="entry name" value="Rieske_2Fe-2S_sf"/>
</dbReference>
<dbReference type="InterPro" id="IPR017941">
    <property type="entry name" value="Rieske_2Fe-2S"/>
</dbReference>
<evidence type="ECO:0000313" key="6">
    <source>
        <dbReference type="EMBL" id="SVB40266.1"/>
    </source>
</evidence>
<protein>
    <recommendedName>
        <fullName evidence="5">Rieske domain-containing protein</fullName>
    </recommendedName>
</protein>
<dbReference type="SUPFAM" id="SSF50022">
    <property type="entry name" value="ISP domain"/>
    <property type="match status" value="1"/>
</dbReference>
<dbReference type="GO" id="GO:0046872">
    <property type="term" value="F:metal ion binding"/>
    <property type="evidence" value="ECO:0007669"/>
    <property type="project" value="UniProtKB-KW"/>
</dbReference>